<dbReference type="EMBL" id="LIAE01006971">
    <property type="protein sequence ID" value="PAV83293.1"/>
    <property type="molecule type" value="Genomic_DNA"/>
</dbReference>
<protein>
    <submittedName>
        <fullName evidence="1">Uncharacterized protein</fullName>
    </submittedName>
</protein>
<organism evidence="1 2">
    <name type="scientific">Diploscapter pachys</name>
    <dbReference type="NCBI Taxonomy" id="2018661"/>
    <lineage>
        <taxon>Eukaryota</taxon>
        <taxon>Metazoa</taxon>
        <taxon>Ecdysozoa</taxon>
        <taxon>Nematoda</taxon>
        <taxon>Chromadorea</taxon>
        <taxon>Rhabditida</taxon>
        <taxon>Rhabditina</taxon>
        <taxon>Rhabditomorpha</taxon>
        <taxon>Rhabditoidea</taxon>
        <taxon>Rhabditidae</taxon>
        <taxon>Diploscapter</taxon>
    </lineage>
</organism>
<gene>
    <name evidence="1" type="ORF">WR25_11673</name>
</gene>
<proteinExistence type="predicted"/>
<name>A0A2A2LAS8_9BILA</name>
<reference evidence="1 2" key="1">
    <citation type="journal article" date="2017" name="Curr. Biol.">
        <title>Genome architecture and evolution of a unichromosomal asexual nematode.</title>
        <authorList>
            <person name="Fradin H."/>
            <person name="Zegar C."/>
            <person name="Gutwein M."/>
            <person name="Lucas J."/>
            <person name="Kovtun M."/>
            <person name="Corcoran D."/>
            <person name="Baugh L.R."/>
            <person name="Kiontke K."/>
            <person name="Gunsalus K."/>
            <person name="Fitch D.H."/>
            <person name="Piano F."/>
        </authorList>
    </citation>
    <scope>NUCLEOTIDE SEQUENCE [LARGE SCALE GENOMIC DNA]</scope>
    <source>
        <strain evidence="1">PF1309</strain>
    </source>
</reference>
<evidence type="ECO:0000313" key="2">
    <source>
        <dbReference type="Proteomes" id="UP000218231"/>
    </source>
</evidence>
<sequence length="98" mass="11598">MNQKSAERQMTVKVKKKRTHSKWNLKWNEKEKKVEDDYSMENTRLITEIVLGMQYIGGAHKFRLENEQRKQVVKGRIPRWRANCGENRKPGKAIGCEP</sequence>
<evidence type="ECO:0000313" key="1">
    <source>
        <dbReference type="EMBL" id="PAV83293.1"/>
    </source>
</evidence>
<accession>A0A2A2LAS8</accession>
<comment type="caution">
    <text evidence="1">The sequence shown here is derived from an EMBL/GenBank/DDBJ whole genome shotgun (WGS) entry which is preliminary data.</text>
</comment>
<dbReference type="AlphaFoldDB" id="A0A2A2LAS8"/>
<dbReference type="Proteomes" id="UP000218231">
    <property type="component" value="Unassembled WGS sequence"/>
</dbReference>
<keyword evidence="2" id="KW-1185">Reference proteome</keyword>